<keyword evidence="8" id="KW-0808">Transferase</keyword>
<organism evidence="8">
    <name type="scientific">Anthurium amnicola</name>
    <dbReference type="NCBI Taxonomy" id="1678845"/>
    <lineage>
        <taxon>Eukaryota</taxon>
        <taxon>Viridiplantae</taxon>
        <taxon>Streptophyta</taxon>
        <taxon>Embryophyta</taxon>
        <taxon>Tracheophyta</taxon>
        <taxon>Spermatophyta</taxon>
        <taxon>Magnoliopsida</taxon>
        <taxon>Liliopsida</taxon>
        <taxon>Araceae</taxon>
        <taxon>Pothoideae</taxon>
        <taxon>Potheae</taxon>
        <taxon>Anthurium</taxon>
    </lineage>
</organism>
<dbReference type="Pfam" id="PF04357">
    <property type="entry name" value="TamB"/>
    <property type="match status" value="1"/>
</dbReference>
<evidence type="ECO:0000313" key="8">
    <source>
        <dbReference type="EMBL" id="JAT40576.1"/>
    </source>
</evidence>
<keyword evidence="3 6" id="KW-1133">Transmembrane helix</keyword>
<dbReference type="GO" id="GO:0005886">
    <property type="term" value="C:plasma membrane"/>
    <property type="evidence" value="ECO:0007669"/>
    <property type="project" value="InterPro"/>
</dbReference>
<dbReference type="EMBL" id="GDJX01027360">
    <property type="protein sequence ID" value="JAT40576.1"/>
    <property type="molecule type" value="Transcribed_RNA"/>
</dbReference>
<evidence type="ECO:0000256" key="4">
    <source>
        <dbReference type="ARBA" id="ARBA00023136"/>
    </source>
</evidence>
<evidence type="ECO:0000256" key="2">
    <source>
        <dbReference type="ARBA" id="ARBA00022692"/>
    </source>
</evidence>
<gene>
    <name evidence="8" type="primary">hprK_1</name>
    <name evidence="8" type="ORF">g.105385</name>
</gene>
<accession>A0A1D1XE26</accession>
<evidence type="ECO:0000256" key="6">
    <source>
        <dbReference type="SAM" id="Phobius"/>
    </source>
</evidence>
<dbReference type="GO" id="GO:0016301">
    <property type="term" value="F:kinase activity"/>
    <property type="evidence" value="ECO:0007669"/>
    <property type="project" value="UniProtKB-KW"/>
</dbReference>
<feature type="compositionally biased region" description="Polar residues" evidence="5">
    <location>
        <begin position="577"/>
        <end position="598"/>
    </location>
</feature>
<name>A0A1D1XE26_9ARAE</name>
<reference evidence="8" key="1">
    <citation type="submission" date="2015-07" db="EMBL/GenBank/DDBJ databases">
        <title>Transcriptome Assembly of Anthurium amnicola.</title>
        <authorList>
            <person name="Suzuki J."/>
        </authorList>
    </citation>
    <scope>NUCLEOTIDE SEQUENCE</scope>
</reference>
<proteinExistence type="predicted"/>
<keyword evidence="8" id="KW-0418">Kinase</keyword>
<comment type="subcellular location">
    <subcellularLocation>
        <location evidence="1">Membrane</location>
        <topology evidence="1">Single-pass membrane protein</topology>
    </subcellularLocation>
</comment>
<evidence type="ECO:0000256" key="5">
    <source>
        <dbReference type="SAM" id="MobiDB-lite"/>
    </source>
</evidence>
<dbReference type="InterPro" id="IPR053022">
    <property type="entry name" value="Chloroplast_translocon_comp"/>
</dbReference>
<feature type="domain" description="Translocation and assembly module TamB C-terminal" evidence="7">
    <location>
        <begin position="1819"/>
        <end position="2064"/>
    </location>
</feature>
<feature type="region of interest" description="Disordered" evidence="5">
    <location>
        <begin position="577"/>
        <end position="599"/>
    </location>
</feature>
<evidence type="ECO:0000259" key="7">
    <source>
        <dbReference type="Pfam" id="PF04357"/>
    </source>
</evidence>
<dbReference type="PANTHER" id="PTHR34457">
    <property type="entry name" value="EMBRYO DEFECTIVE 2410"/>
    <property type="match status" value="1"/>
</dbReference>
<evidence type="ECO:0000256" key="3">
    <source>
        <dbReference type="ARBA" id="ARBA00022989"/>
    </source>
</evidence>
<feature type="region of interest" description="Disordered" evidence="5">
    <location>
        <begin position="1936"/>
        <end position="1957"/>
    </location>
</feature>
<dbReference type="GO" id="GO:0009306">
    <property type="term" value="P:protein secretion"/>
    <property type="evidence" value="ECO:0007669"/>
    <property type="project" value="InterPro"/>
</dbReference>
<evidence type="ECO:0000256" key="1">
    <source>
        <dbReference type="ARBA" id="ARBA00004167"/>
    </source>
</evidence>
<dbReference type="PANTHER" id="PTHR34457:SF3">
    <property type="entry name" value="PROTEIN TIC236, CHLOROPLASTIC"/>
    <property type="match status" value="1"/>
</dbReference>
<feature type="transmembrane region" description="Helical" evidence="6">
    <location>
        <begin position="114"/>
        <end position="136"/>
    </location>
</feature>
<keyword evidence="4 6" id="KW-0472">Membrane</keyword>
<sequence length="2230" mass="248059">MPAVWVRSEKMNLEHLRSSLLGSPLPLFADQRRNRNNIFVVRWASPSASYDCCLLPQNQRGHRWSAFTQLSWRNIGFLRWNSCLRNRSKIKCTQEPFSRSRELRRSFLPLWKEGLFLIRCSVFIAVLSAVGLLMWYGQFKSRSFVEAHLLPSVCSILSEYLQREINFGKVRSISPLGITLQSCSIGPHQEEFSCGELPTVKLRLRPFASMRSGKIVVDAVLSQPIILISQKEDFSWLGIPTPSESSLKRHSSSEEGIDFRTKARRSAREKAAAHWAKERTQLAREFAKSGYVIPQEYSEPITSDSFKDAVSNSSKSVTPGSLFRMDEHLHWKDHHSVDTGTEYGLKHAELEKSFGIKTSSNSWSRFWSRVESPLRHKFKRDAHKKVITETHISSKIRILRRSAAATLEYFNSLDVDKISESFALHVEGSSYLDRGKLEIPSNGVKDEGTSKIESTVLNKVDENGGFKDQLDSLYVNAEEYHVKMPPETVSSHFGSEENLKSLNGESSPKDVGCLGGQHHTQFYQSDERVDGLRLIRQALFMVTKKLNRRRMPHENSSLINNLVKLYEPVIREVGASTRQNGDLEQSYSEGSTNRSALSSKHLEDSSLEALGDFGPQETKSSLKSALFSFSRTIEEFLSDYFTNQVQKLRSSMNTKVDDLSAELAEGVDVIHTEGIGKIFPVTLDSLYFSGGSLMLLGHGDQEPREMEYANGYVKFQNHYSRVHVQLSGNCMKWRSDLMSKDGGQLSADIFVDSIEQNWHANLKIVNLFAPLFERILEIPMKWSIGRATGEVHICMSRGDTFPNLHGQLDVNDLAFEIVDAPSCFKGVSASLCFQGQRIFLHNASGWFGDAPLEASGDFSINPEDGEFHLMCQVPCVEVNSLMTTLKMKPLLFSLAGSVTAVFNCQGPLGAPIFVGSGMISRKTPHSVANITLSPASEAVQKNKEAGAVAAFDRIPFSHISANFTFNTDNCVADLYGIRGTLLDGGEIRGAGNAWICSDGEEDDSAMDVNLSGTISFDKVILRYLPSAQLIPLKIGELNGETKLSGSLLRPRFDIKWSAPKAEDSFSDARGNIIIVHEHITVNSSSVAFDLYMKVHTVYADDYCLNKDHLDFRRAMPLIVEGVDLDLRLCGFEFANLISAISFDSPRPMHLKATGRIKFQGRVMKPDSLYNGRAFSSEKKAPGGQFNDLEKAGSLVGEISMSGIKLNQLMLAPQLAGSLCVSNEKMKLDAMGRPDEKFSMLIVGPFWHTVEVIQNRTLFSLSLQKGQLRASIFYQPEHSANLEVRHLPLDELELASLRGTIQRAELQLNFQKRRGHGLLSVLQPKFSGVLGEAFDVAARWSGDVIIVEKTVLEQARSRYELQGEYVLPGTRDRYPPRTESGSLFEKAVTGQLGSVISSMGRWRLRLEVPHAEVAEMLPLARFLSRSTDPAVRSRSKDYFIQNLQNMGFYAESLHNLLEEIQNDSWSDDVIPEDIPGLAELQGHWHGSLDASGGGNGDTMAEFDFHGEDWEWGTYKTQRVLAVGAYSNNDGLRLEEIFIQKDNATLHADGTLLGPITNLHFAVLNFPIGLVPTVLQIIESAATDSVLSLCQLLAPMKGVLHMEGDLRGSLAKPECDVQVRLLDGVVGGIDLGKAEIDAALTPASRFLFNAKFEPVIQSGHVHIQGSVPLNFYYAPNDAGEEDDKENETGRAYSGWNRWMEENKTSDGKVVRERTEEGWDVQLAESLKGLNCNLLNDEELRIDADIKDGGMMLITSLSPQATWLHGYADITLQVRGTIEQPVLDGSASFHRASVSSPVLPQPLTNLGGTIHVESNRLSISSMESRVSRKGKLVVKGNLPLNASESFTADRIDLKCENLKVQAKNILSGRVDCQMQITGSILQPNISGKIQLSHGEAYLPHDKRNGDAVKRIAPKRPGFPAGSYNLLLGASRKVSPFFGSESTSRRKLSQPSGKQVESKTEIEEVHSKPGVDIRLTDLRLLLGPYLKIVYPLILSFAVSGELELNGMAHPKYIRPKGTLTFENGEVYLVATQVRLKREHLNVAKFEPDLGLDPILDLVLVGSEWQFRVQSRASNWQDHVVVSSARSVDQDVLSPTEAARVFESELAESLLEGDGQLAFEKLATATLKKLMPRIEGKGEFGHARWRLVYAPQIPSMLSVEPTADPLKSMANNISFGAEVEVQLGKHLQASFVRQMKDSEMAMQCTLVYQLTSRLRILFQSSPSRLLFEYSATSQD</sequence>
<keyword evidence="2 6" id="KW-0812">Transmembrane</keyword>
<dbReference type="InterPro" id="IPR007452">
    <property type="entry name" value="TamB_C"/>
</dbReference>
<protein>
    <submittedName>
        <fullName evidence="8">HPr kinase/phosphorylase</fullName>
    </submittedName>
</protein>